<dbReference type="PANTHER" id="PTHR11552:SF147">
    <property type="entry name" value="CHOLINE DEHYDROGENASE, MITOCHONDRIAL"/>
    <property type="match status" value="1"/>
</dbReference>
<protein>
    <submittedName>
        <fullName evidence="8">Pyridoxine 4-oxidase</fullName>
    </submittedName>
</protein>
<dbReference type="GO" id="GO:0050660">
    <property type="term" value="F:flavin adenine dinucleotide binding"/>
    <property type="evidence" value="ECO:0007669"/>
    <property type="project" value="InterPro"/>
</dbReference>
<dbReference type="Proteomes" id="UP000245252">
    <property type="component" value="Unassembled WGS sequence"/>
</dbReference>
<evidence type="ECO:0000313" key="9">
    <source>
        <dbReference type="Proteomes" id="UP000245252"/>
    </source>
</evidence>
<feature type="binding site" evidence="5">
    <location>
        <position position="222"/>
    </location>
    <ligand>
        <name>FAD</name>
        <dbReference type="ChEBI" id="CHEBI:57692"/>
    </ligand>
</feature>
<dbReference type="RefSeq" id="WP_109458903.1">
    <property type="nucleotide sequence ID" value="NZ_QFBC01000005.1"/>
</dbReference>
<comment type="cofactor">
    <cofactor evidence="1 5">
        <name>FAD</name>
        <dbReference type="ChEBI" id="CHEBI:57692"/>
    </cofactor>
</comment>
<evidence type="ECO:0000256" key="1">
    <source>
        <dbReference type="ARBA" id="ARBA00001974"/>
    </source>
</evidence>
<evidence type="ECO:0000256" key="6">
    <source>
        <dbReference type="SAM" id="MobiDB-lite"/>
    </source>
</evidence>
<accession>A0A2U2DR81</accession>
<dbReference type="Pfam" id="PF00732">
    <property type="entry name" value="GMC_oxred_N"/>
    <property type="match status" value="1"/>
</dbReference>
<comment type="similarity">
    <text evidence="2">Belongs to the GMC oxidoreductase family.</text>
</comment>
<dbReference type="InterPro" id="IPR036188">
    <property type="entry name" value="FAD/NAD-bd_sf"/>
</dbReference>
<name>A0A2U2DR81_9HYPH</name>
<gene>
    <name evidence="8" type="ORF">DEM27_14235</name>
</gene>
<dbReference type="PROSITE" id="PS00624">
    <property type="entry name" value="GMC_OXRED_2"/>
    <property type="match status" value="1"/>
</dbReference>
<sequence>MTAQHFDVVVVGGGSAGSVLAARLSENDDRQVALIEAGVAPTDPDIAKPAMWPFIQGRDYDWAYETVPQPGTANRIHPWPRGRVLGGSSCLHAMAHVRGHPDDFAVWAEATGSDRWSYDGLLPGFLRSERFSGGASELHGGDGPLPVWLPDEEVNPVVRAYIAAGHERGVPTLPDHNGRNLNGTSPNSLTIRDGKRVSVADAYLTDDVRARPNLTILTGVSVHRLVIDGNRVTGLAVTRDGRDETITGDEIILSTGSVATPLLLMRSGLGDPDVLRRAGVECRLSRPAIGQNLHDHLLGAGNVYRSSQAVPPTKLQHSESLMYLNAADITEAKGVPDIVLGCVTGPSVSESFAAVAPGFAYTFLFGVTHPSSRGYLSIGGPDLHDKPVIDPAYLQTDHDRTTFRRALDVAREIGSAQALTAWKAEELLPGPGVRTTAEIDDFIARAVITHHHPVGTCRMGKDADAIVDADLRFNGLDNLSIVDASVIPTITSGPVHAAVLAIAETFAAGRR</sequence>
<feature type="binding site" evidence="5">
    <location>
        <position position="84"/>
    </location>
    <ligand>
        <name>FAD</name>
        <dbReference type="ChEBI" id="CHEBI:57692"/>
    </ligand>
</feature>
<comment type="caution">
    <text evidence="8">The sequence shown here is derived from an EMBL/GenBank/DDBJ whole genome shotgun (WGS) entry which is preliminary data.</text>
</comment>
<dbReference type="SUPFAM" id="SSF54373">
    <property type="entry name" value="FAD-linked reductases, C-terminal domain"/>
    <property type="match status" value="1"/>
</dbReference>
<dbReference type="PIRSF" id="PIRSF000137">
    <property type="entry name" value="Alcohol_oxidase"/>
    <property type="match status" value="1"/>
</dbReference>
<evidence type="ECO:0000256" key="3">
    <source>
        <dbReference type="ARBA" id="ARBA00022630"/>
    </source>
</evidence>
<feature type="region of interest" description="Disordered" evidence="6">
    <location>
        <begin position="169"/>
        <end position="188"/>
    </location>
</feature>
<dbReference type="EMBL" id="QFBC01000005">
    <property type="protein sequence ID" value="PWE55825.1"/>
    <property type="molecule type" value="Genomic_DNA"/>
</dbReference>
<evidence type="ECO:0000259" key="7">
    <source>
        <dbReference type="PROSITE" id="PS00624"/>
    </source>
</evidence>
<reference evidence="8 9" key="1">
    <citation type="submission" date="2018-05" db="EMBL/GenBank/DDBJ databases">
        <title>The draft genome of strain NS-104.</title>
        <authorList>
            <person name="Hang P."/>
            <person name="Jiang J."/>
        </authorList>
    </citation>
    <scope>NUCLEOTIDE SEQUENCE [LARGE SCALE GENOMIC DNA]</scope>
    <source>
        <strain evidence="8 9">NS-104</strain>
    </source>
</reference>
<evidence type="ECO:0000313" key="8">
    <source>
        <dbReference type="EMBL" id="PWE55825.1"/>
    </source>
</evidence>
<keyword evidence="4 5" id="KW-0274">FAD</keyword>
<dbReference type="PANTHER" id="PTHR11552">
    <property type="entry name" value="GLUCOSE-METHANOL-CHOLINE GMC OXIDOREDUCTASE"/>
    <property type="match status" value="1"/>
</dbReference>
<organism evidence="8 9">
    <name type="scientific">Metarhizobium album</name>
    <dbReference type="NCBI Taxonomy" id="2182425"/>
    <lineage>
        <taxon>Bacteria</taxon>
        <taxon>Pseudomonadati</taxon>
        <taxon>Pseudomonadota</taxon>
        <taxon>Alphaproteobacteria</taxon>
        <taxon>Hyphomicrobiales</taxon>
        <taxon>Rhizobiaceae</taxon>
        <taxon>Metarhizobium</taxon>
    </lineage>
</organism>
<dbReference type="Gene3D" id="3.50.50.60">
    <property type="entry name" value="FAD/NAD(P)-binding domain"/>
    <property type="match status" value="1"/>
</dbReference>
<dbReference type="GO" id="GO:0016614">
    <property type="term" value="F:oxidoreductase activity, acting on CH-OH group of donors"/>
    <property type="evidence" value="ECO:0007669"/>
    <property type="project" value="InterPro"/>
</dbReference>
<dbReference type="OrthoDB" id="9785276at2"/>
<keyword evidence="3" id="KW-0285">Flavoprotein</keyword>
<feature type="domain" description="Glucose-methanol-choline oxidoreductase N-terminal" evidence="7">
    <location>
        <begin position="256"/>
        <end position="270"/>
    </location>
</feature>
<dbReference type="Pfam" id="PF05199">
    <property type="entry name" value="GMC_oxred_C"/>
    <property type="match status" value="1"/>
</dbReference>
<feature type="compositionally biased region" description="Polar residues" evidence="6">
    <location>
        <begin position="179"/>
        <end position="188"/>
    </location>
</feature>
<dbReference type="InterPro" id="IPR007867">
    <property type="entry name" value="GMC_OxRtase_C"/>
</dbReference>
<evidence type="ECO:0000256" key="5">
    <source>
        <dbReference type="PIRSR" id="PIRSR000137-2"/>
    </source>
</evidence>
<evidence type="ECO:0000256" key="4">
    <source>
        <dbReference type="ARBA" id="ARBA00022827"/>
    </source>
</evidence>
<dbReference type="Gene3D" id="3.30.560.10">
    <property type="entry name" value="Glucose Oxidase, domain 3"/>
    <property type="match status" value="1"/>
</dbReference>
<dbReference type="SUPFAM" id="SSF51905">
    <property type="entry name" value="FAD/NAD(P)-binding domain"/>
    <property type="match status" value="1"/>
</dbReference>
<dbReference type="InterPro" id="IPR000172">
    <property type="entry name" value="GMC_OxRdtase_N"/>
</dbReference>
<proteinExistence type="inferred from homology"/>
<dbReference type="AlphaFoldDB" id="A0A2U2DR81"/>
<evidence type="ECO:0000256" key="2">
    <source>
        <dbReference type="ARBA" id="ARBA00010790"/>
    </source>
</evidence>
<dbReference type="InterPro" id="IPR012132">
    <property type="entry name" value="GMC_OxRdtase"/>
</dbReference>
<keyword evidence="9" id="KW-1185">Reference proteome</keyword>